<keyword evidence="2" id="KW-1185">Reference proteome</keyword>
<organism evidence="1 2">
    <name type="scientific">Paenibacillus uliginis N3/975</name>
    <dbReference type="NCBI Taxonomy" id="1313296"/>
    <lineage>
        <taxon>Bacteria</taxon>
        <taxon>Bacillati</taxon>
        <taxon>Bacillota</taxon>
        <taxon>Bacilli</taxon>
        <taxon>Bacillales</taxon>
        <taxon>Paenibacillaceae</taxon>
        <taxon>Paenibacillus</taxon>
    </lineage>
</organism>
<dbReference type="InterPro" id="IPR009297">
    <property type="entry name" value="DUF952"/>
</dbReference>
<dbReference type="Gene3D" id="3.20.170.20">
    <property type="entry name" value="Protein of unknown function DUF952"/>
    <property type="match status" value="1"/>
</dbReference>
<dbReference type="EMBL" id="LT840184">
    <property type="protein sequence ID" value="SMF83024.1"/>
    <property type="molecule type" value="Genomic_DNA"/>
</dbReference>
<name>A0A1X7HAV6_9BACL</name>
<evidence type="ECO:0000313" key="2">
    <source>
        <dbReference type="Proteomes" id="UP000192940"/>
    </source>
</evidence>
<dbReference type="STRING" id="1313296.SAMN05661091_2290"/>
<protein>
    <submittedName>
        <fullName evidence="1">Uncharacterized conserved protein, DUF952 family</fullName>
    </submittedName>
</protein>
<proteinExistence type="predicted"/>
<dbReference type="RefSeq" id="WP_208919290.1">
    <property type="nucleotide sequence ID" value="NZ_LT840184.1"/>
</dbReference>
<dbReference type="PANTHER" id="PTHR34129:SF1">
    <property type="entry name" value="DUF952 DOMAIN-CONTAINING PROTEIN"/>
    <property type="match status" value="1"/>
</dbReference>
<gene>
    <name evidence="1" type="ORF">SAMN05661091_2290</name>
</gene>
<dbReference type="Proteomes" id="UP000192940">
    <property type="component" value="Chromosome I"/>
</dbReference>
<dbReference type="PANTHER" id="PTHR34129">
    <property type="entry name" value="BLR1139 PROTEIN"/>
    <property type="match status" value="1"/>
</dbReference>
<accession>A0A1X7HAV6</accession>
<reference evidence="1 2" key="1">
    <citation type="submission" date="2017-04" db="EMBL/GenBank/DDBJ databases">
        <authorList>
            <person name="Afonso C.L."/>
            <person name="Miller P.J."/>
            <person name="Scott M.A."/>
            <person name="Spackman E."/>
            <person name="Goraichik I."/>
            <person name="Dimitrov K.M."/>
            <person name="Suarez D.L."/>
            <person name="Swayne D.E."/>
        </authorList>
    </citation>
    <scope>NUCLEOTIDE SEQUENCE [LARGE SCALE GENOMIC DNA]</scope>
    <source>
        <strain evidence="1 2">N3/975</strain>
    </source>
</reference>
<dbReference type="SUPFAM" id="SSF56399">
    <property type="entry name" value="ADP-ribosylation"/>
    <property type="match status" value="1"/>
</dbReference>
<sequence length="113" mass="12811">MIMHILSYPAWRQTLQDGEYAPASLEKEGFIHCSKPDQVVDVANSIYKGQTGLFLMFIDEEKVESNIVYEDLYELGKLFPHIYGPLNLDAVTQIVEFIPDEDGNFTLPTGVLQ</sequence>
<dbReference type="Pfam" id="PF06108">
    <property type="entry name" value="DUF952"/>
    <property type="match status" value="1"/>
</dbReference>
<dbReference type="AlphaFoldDB" id="A0A1X7HAV6"/>
<evidence type="ECO:0000313" key="1">
    <source>
        <dbReference type="EMBL" id="SMF83024.1"/>
    </source>
</evidence>